<feature type="transmembrane region" description="Helical" evidence="8">
    <location>
        <begin position="314"/>
        <end position="337"/>
    </location>
</feature>
<dbReference type="Pfam" id="PF00999">
    <property type="entry name" value="Na_H_Exchanger"/>
    <property type="match status" value="1"/>
</dbReference>
<feature type="transmembrane region" description="Helical" evidence="8">
    <location>
        <begin position="6"/>
        <end position="26"/>
    </location>
</feature>
<comment type="caution">
    <text evidence="10">The sequence shown here is derived from an EMBL/GenBank/DDBJ whole genome shotgun (WGS) entry which is preliminary data.</text>
</comment>
<feature type="transmembrane region" description="Helical" evidence="8">
    <location>
        <begin position="149"/>
        <end position="174"/>
    </location>
</feature>
<organism evidence="10 11">
    <name type="scientific">Stella humosa</name>
    <dbReference type="NCBI Taxonomy" id="94"/>
    <lineage>
        <taxon>Bacteria</taxon>
        <taxon>Pseudomonadati</taxon>
        <taxon>Pseudomonadota</taxon>
        <taxon>Alphaproteobacteria</taxon>
        <taxon>Rhodospirillales</taxon>
        <taxon>Stellaceae</taxon>
        <taxon>Stella</taxon>
    </lineage>
</organism>
<dbReference type="InterPro" id="IPR006153">
    <property type="entry name" value="Cation/H_exchanger_TM"/>
</dbReference>
<dbReference type="PANTHER" id="PTHR42751">
    <property type="entry name" value="SODIUM/HYDROGEN EXCHANGER FAMILY/TRKA DOMAIN PROTEIN"/>
    <property type="match status" value="1"/>
</dbReference>
<feature type="transmembrane region" description="Helical" evidence="8">
    <location>
        <begin position="89"/>
        <end position="110"/>
    </location>
</feature>
<evidence type="ECO:0000256" key="3">
    <source>
        <dbReference type="ARBA" id="ARBA00022448"/>
    </source>
</evidence>
<comment type="subcellular location">
    <subcellularLocation>
        <location evidence="1">Membrane</location>
        <topology evidence="1">Multi-pass membrane protein</topology>
    </subcellularLocation>
</comment>
<dbReference type="EMBL" id="RJKX01000016">
    <property type="protein sequence ID" value="ROP83532.1"/>
    <property type="molecule type" value="Genomic_DNA"/>
</dbReference>
<keyword evidence="4 8" id="KW-0812">Transmembrane</keyword>
<dbReference type="Proteomes" id="UP000278222">
    <property type="component" value="Unassembled WGS sequence"/>
</dbReference>
<feature type="region of interest" description="Disordered" evidence="7">
    <location>
        <begin position="577"/>
        <end position="601"/>
    </location>
</feature>
<dbReference type="OrthoDB" id="9781411at2"/>
<feature type="transmembrane region" description="Helical" evidence="8">
    <location>
        <begin position="194"/>
        <end position="215"/>
    </location>
</feature>
<dbReference type="GO" id="GO:0015297">
    <property type="term" value="F:antiporter activity"/>
    <property type="evidence" value="ECO:0007669"/>
    <property type="project" value="InterPro"/>
</dbReference>
<feature type="transmembrane region" description="Helical" evidence="8">
    <location>
        <begin position="33"/>
        <end position="51"/>
    </location>
</feature>
<dbReference type="NCBIfam" id="NF007950">
    <property type="entry name" value="PRK10669.1"/>
    <property type="match status" value="1"/>
</dbReference>
<dbReference type="Gene3D" id="3.40.50.720">
    <property type="entry name" value="NAD(P)-binding Rossmann-like Domain"/>
    <property type="match status" value="1"/>
</dbReference>
<dbReference type="AlphaFoldDB" id="A0A3N1KVM2"/>
<keyword evidence="11" id="KW-1185">Reference proteome</keyword>
<feature type="compositionally biased region" description="Pro residues" evidence="7">
    <location>
        <begin position="592"/>
        <end position="601"/>
    </location>
</feature>
<evidence type="ECO:0000256" key="6">
    <source>
        <dbReference type="ARBA" id="ARBA00023136"/>
    </source>
</evidence>
<feature type="transmembrane region" description="Helical" evidence="8">
    <location>
        <begin position="116"/>
        <end position="137"/>
    </location>
</feature>
<gene>
    <name evidence="10" type="ORF">EDC65_4180</name>
</gene>
<evidence type="ECO:0000256" key="8">
    <source>
        <dbReference type="SAM" id="Phobius"/>
    </source>
</evidence>
<feature type="transmembrane region" description="Helical" evidence="8">
    <location>
        <begin position="289"/>
        <end position="307"/>
    </location>
</feature>
<evidence type="ECO:0000256" key="2">
    <source>
        <dbReference type="ARBA" id="ARBA00005551"/>
    </source>
</evidence>
<feature type="domain" description="RCK N-terminal" evidence="9">
    <location>
        <begin position="435"/>
        <end position="552"/>
    </location>
</feature>
<evidence type="ECO:0000256" key="4">
    <source>
        <dbReference type="ARBA" id="ARBA00022692"/>
    </source>
</evidence>
<dbReference type="RefSeq" id="WP_123693189.1">
    <property type="nucleotide sequence ID" value="NZ_AP019700.1"/>
</dbReference>
<feature type="transmembrane region" description="Helical" evidence="8">
    <location>
        <begin position="377"/>
        <end position="396"/>
    </location>
</feature>
<accession>A0A3N1KVM2</accession>
<keyword evidence="3" id="KW-0813">Transport</keyword>
<dbReference type="PANTHER" id="PTHR42751:SF1">
    <property type="entry name" value="CATION_PROTON ANTIPORTER YBAL-RELATED"/>
    <property type="match status" value="1"/>
</dbReference>
<dbReference type="Pfam" id="PF02254">
    <property type="entry name" value="TrkA_N"/>
    <property type="match status" value="1"/>
</dbReference>
<evidence type="ECO:0000313" key="11">
    <source>
        <dbReference type="Proteomes" id="UP000278222"/>
    </source>
</evidence>
<keyword evidence="6 8" id="KW-0472">Membrane</keyword>
<protein>
    <submittedName>
        <fullName evidence="10">Kef-type potassium/proton antiporter (CPA2 family)</fullName>
    </submittedName>
</protein>
<comment type="similarity">
    <text evidence="2">Belongs to the monovalent cation:proton antiporter 2 (CPA2) transporter (TC 2.A.37) family.</text>
</comment>
<evidence type="ECO:0000313" key="10">
    <source>
        <dbReference type="EMBL" id="ROP83532.1"/>
    </source>
</evidence>
<dbReference type="InterPro" id="IPR003148">
    <property type="entry name" value="RCK_N"/>
</dbReference>
<dbReference type="PROSITE" id="PS51201">
    <property type="entry name" value="RCK_N"/>
    <property type="match status" value="1"/>
</dbReference>
<name>A0A3N1KVM2_9PROT</name>
<feature type="transmembrane region" description="Helical" evidence="8">
    <location>
        <begin position="236"/>
        <end position="269"/>
    </location>
</feature>
<dbReference type="InterPro" id="IPR038770">
    <property type="entry name" value="Na+/solute_symporter_sf"/>
</dbReference>
<evidence type="ECO:0000256" key="7">
    <source>
        <dbReference type="SAM" id="MobiDB-lite"/>
    </source>
</evidence>
<dbReference type="GO" id="GO:0006813">
    <property type="term" value="P:potassium ion transport"/>
    <property type="evidence" value="ECO:0007669"/>
    <property type="project" value="InterPro"/>
</dbReference>
<keyword evidence="5 8" id="KW-1133">Transmembrane helix</keyword>
<evidence type="ECO:0000256" key="1">
    <source>
        <dbReference type="ARBA" id="ARBA00004141"/>
    </source>
</evidence>
<dbReference type="GO" id="GO:0016020">
    <property type="term" value="C:membrane"/>
    <property type="evidence" value="ECO:0007669"/>
    <property type="project" value="UniProtKB-SubCell"/>
</dbReference>
<feature type="transmembrane region" description="Helical" evidence="8">
    <location>
        <begin position="349"/>
        <end position="370"/>
    </location>
</feature>
<sequence>MLHHTPLIATIVAGLGLAFVLGAIAQRFRISPLVGYLMAGILVGPFTPGFVADQGLANELAEIGVILLMFGVGLHFSLADLLSVRAIAIPGAIAQIAVATILGMGLGWAMGWPPGAGFVFGLALSVASTVVLLRALQERRMIDSERGRIAVGWLIVEDLAMVMALVLLPAVAGLLGGSFDPATRPEDGLATIDIAKTIGITLAKVTAFVVLMLVVGRRVIPWVLHYVAHTGSRELFRLAVLALALGVAYGAAALFGVSFALGAFFAGMILSESPLSHRAAEESLPLRDAFAVLFFVSVGMLFDPNILLRDPLPLIGTVLIIVGGKSIAAFLIVRAFGHSKGTALTISASLAQIGEFSFILAGLGVSLHILPEAGRSLILAGAILSILVNPFIFTALDRMKARAERAMAQVDAAVAAARPAHPERDEPALVATRLSDHAVIVGYGRVGSLLGEGLVEAGWPILVIEERQTVIDELRGKGREVMAGNAADGTLLGLAGLDRARRLFVAIPEAFEAGQIIARARAANPDLQIVARAHSDAEVEHLKGHGADLIIMGEREIARAMLAHALADVAPVGAARTTAPADAQAEELLPDEPSPTAPRAA</sequence>
<proteinExistence type="inferred from homology"/>
<dbReference type="GO" id="GO:1902600">
    <property type="term" value="P:proton transmembrane transport"/>
    <property type="evidence" value="ECO:0007669"/>
    <property type="project" value="InterPro"/>
</dbReference>
<reference evidence="10 11" key="1">
    <citation type="submission" date="2018-11" db="EMBL/GenBank/DDBJ databases">
        <title>Genomic Encyclopedia of Type Strains, Phase IV (KMG-IV): sequencing the most valuable type-strain genomes for metagenomic binning, comparative biology and taxonomic classification.</title>
        <authorList>
            <person name="Goeker M."/>
        </authorList>
    </citation>
    <scope>NUCLEOTIDE SEQUENCE [LARGE SCALE GENOMIC DNA]</scope>
    <source>
        <strain evidence="10 11">DSM 5900</strain>
    </source>
</reference>
<dbReference type="Gene3D" id="1.20.1530.20">
    <property type="match status" value="1"/>
</dbReference>
<dbReference type="InterPro" id="IPR036291">
    <property type="entry name" value="NAD(P)-bd_dom_sf"/>
</dbReference>
<evidence type="ECO:0000259" key="9">
    <source>
        <dbReference type="PROSITE" id="PS51201"/>
    </source>
</evidence>
<evidence type="ECO:0000256" key="5">
    <source>
        <dbReference type="ARBA" id="ARBA00022989"/>
    </source>
</evidence>
<feature type="transmembrane region" description="Helical" evidence="8">
    <location>
        <begin position="63"/>
        <end position="82"/>
    </location>
</feature>
<dbReference type="SUPFAM" id="SSF51735">
    <property type="entry name" value="NAD(P)-binding Rossmann-fold domains"/>
    <property type="match status" value="1"/>
</dbReference>